<evidence type="ECO:0000256" key="2">
    <source>
        <dbReference type="ARBA" id="ARBA00004448"/>
    </source>
</evidence>
<evidence type="ECO:0000256" key="6">
    <source>
        <dbReference type="ARBA" id="ARBA00022448"/>
    </source>
</evidence>
<keyword evidence="9 18" id="KW-0999">Mitochondrion inner membrane</keyword>
<comment type="subcellular location">
    <subcellularLocation>
        <location evidence="2 18">Mitochondrion inner membrane</location>
        <topology evidence="2 18">Multi-pass membrane protein</topology>
    </subcellularLocation>
</comment>
<keyword evidence="6" id="KW-0813">Transport</keyword>
<evidence type="ECO:0000256" key="1">
    <source>
        <dbReference type="ARBA" id="ARBA00003257"/>
    </source>
</evidence>
<evidence type="ECO:0000256" key="7">
    <source>
        <dbReference type="ARBA" id="ARBA00022660"/>
    </source>
</evidence>
<dbReference type="EMBL" id="JX308221">
    <property type="protein sequence ID" value="AFQ07901.1"/>
    <property type="molecule type" value="Genomic_DNA"/>
</dbReference>
<dbReference type="PRINTS" id="PR01436">
    <property type="entry name" value="NADHDHGNASE2"/>
</dbReference>
<evidence type="ECO:0000313" key="21">
    <source>
        <dbReference type="EMBL" id="AFQ07901.1"/>
    </source>
</evidence>
<evidence type="ECO:0000256" key="5">
    <source>
        <dbReference type="ARBA" id="ARBA00021008"/>
    </source>
</evidence>
<dbReference type="EC" id="7.1.1.2" evidence="4 18"/>
<keyword evidence="12 18" id="KW-1133">Transmembrane helix</keyword>
<evidence type="ECO:0000256" key="16">
    <source>
        <dbReference type="ARBA" id="ARBA00023136"/>
    </source>
</evidence>
<evidence type="ECO:0000256" key="4">
    <source>
        <dbReference type="ARBA" id="ARBA00012944"/>
    </source>
</evidence>
<evidence type="ECO:0000256" key="15">
    <source>
        <dbReference type="ARBA" id="ARBA00023128"/>
    </source>
</evidence>
<dbReference type="CTD" id="4536"/>
<keyword evidence="14 18" id="KW-0830">Ubiquinone</keyword>
<evidence type="ECO:0000256" key="3">
    <source>
        <dbReference type="ARBA" id="ARBA00007012"/>
    </source>
</evidence>
<dbReference type="InterPro" id="IPR050175">
    <property type="entry name" value="Complex_I_Subunit_2"/>
</dbReference>
<dbReference type="PANTHER" id="PTHR46552:SF1">
    <property type="entry name" value="NADH-UBIQUINONE OXIDOREDUCTASE CHAIN 2"/>
    <property type="match status" value="1"/>
</dbReference>
<keyword evidence="10 18" id="KW-1278">Translocase</keyword>
<evidence type="ECO:0000256" key="14">
    <source>
        <dbReference type="ARBA" id="ARBA00023075"/>
    </source>
</evidence>
<dbReference type="AlphaFoldDB" id="R4IKI7"/>
<feature type="signal peptide" evidence="19">
    <location>
        <begin position="1"/>
        <end position="23"/>
    </location>
</feature>
<comment type="catalytic activity">
    <reaction evidence="17 18">
        <text>a ubiquinone + NADH + 5 H(+)(in) = a ubiquinol + NAD(+) + 4 H(+)(out)</text>
        <dbReference type="Rhea" id="RHEA:29091"/>
        <dbReference type="Rhea" id="RHEA-COMP:9565"/>
        <dbReference type="Rhea" id="RHEA-COMP:9566"/>
        <dbReference type="ChEBI" id="CHEBI:15378"/>
        <dbReference type="ChEBI" id="CHEBI:16389"/>
        <dbReference type="ChEBI" id="CHEBI:17976"/>
        <dbReference type="ChEBI" id="CHEBI:57540"/>
        <dbReference type="ChEBI" id="CHEBI:57945"/>
        <dbReference type="EC" id="7.1.1.2"/>
    </reaction>
</comment>
<dbReference type="InterPro" id="IPR001750">
    <property type="entry name" value="ND/Mrp_TM"/>
</dbReference>
<feature type="transmembrane region" description="Helical" evidence="18">
    <location>
        <begin position="239"/>
        <end position="262"/>
    </location>
</feature>
<keyword evidence="16 18" id="KW-0472">Membrane</keyword>
<evidence type="ECO:0000256" key="9">
    <source>
        <dbReference type="ARBA" id="ARBA00022792"/>
    </source>
</evidence>
<dbReference type="GO" id="GO:0008137">
    <property type="term" value="F:NADH dehydrogenase (ubiquinone) activity"/>
    <property type="evidence" value="ECO:0007669"/>
    <property type="project" value="UniProtKB-EC"/>
</dbReference>
<feature type="domain" description="NADH:quinone oxidoreductase/Mrp antiporter transmembrane" evidence="20">
    <location>
        <begin position="23"/>
        <end position="286"/>
    </location>
</feature>
<dbReference type="InterPro" id="IPR003917">
    <property type="entry name" value="NADH_UbQ_OxRdtase_chain2"/>
</dbReference>
<accession>R4IKI7</accession>
<feature type="transmembrane region" description="Helical" evidence="18">
    <location>
        <begin position="149"/>
        <end position="168"/>
    </location>
</feature>
<evidence type="ECO:0000256" key="19">
    <source>
        <dbReference type="SAM" id="SignalP"/>
    </source>
</evidence>
<dbReference type="GO" id="GO:0005743">
    <property type="term" value="C:mitochondrial inner membrane"/>
    <property type="evidence" value="ECO:0007669"/>
    <property type="project" value="UniProtKB-SubCell"/>
</dbReference>
<evidence type="ECO:0000256" key="18">
    <source>
        <dbReference type="RuleBase" id="RU003403"/>
    </source>
</evidence>
<comment type="function">
    <text evidence="1">Core subunit of the mitochondrial membrane respiratory chain NADH dehydrogenase (Complex I) that is believed to belong to the minimal assembly required for catalysis. Complex I functions in the transfer of electrons from NADH to the respiratory chain. The immediate electron acceptor for the enzyme is believed to be ubiquinone.</text>
</comment>
<proteinExistence type="inferred from homology"/>
<gene>
    <name evidence="21" type="primary">ND2</name>
</gene>
<feature type="chain" id="PRO_5004373987" description="NADH-ubiquinone oxidoreductase chain 2" evidence="19">
    <location>
        <begin position="24"/>
        <end position="343"/>
    </location>
</feature>
<feature type="transmembrane region" description="Helical" evidence="18">
    <location>
        <begin position="175"/>
        <end position="193"/>
    </location>
</feature>
<comment type="function">
    <text evidence="18">Core subunit of the mitochondrial membrane respiratory chain NADH dehydrogenase (Complex I) which catalyzes electron transfer from NADH through the respiratory chain, using ubiquinone as an electron acceptor. Essential for the catalytic activity and assembly of complex I.</text>
</comment>
<keyword evidence="15 18" id="KW-0496">Mitochondrion</keyword>
<dbReference type="PANTHER" id="PTHR46552">
    <property type="entry name" value="NADH-UBIQUINONE OXIDOREDUCTASE CHAIN 2"/>
    <property type="match status" value="1"/>
</dbReference>
<feature type="transmembrane region" description="Helical" evidence="18">
    <location>
        <begin position="274"/>
        <end position="295"/>
    </location>
</feature>
<evidence type="ECO:0000256" key="12">
    <source>
        <dbReference type="ARBA" id="ARBA00022989"/>
    </source>
</evidence>
<evidence type="ECO:0000256" key="17">
    <source>
        <dbReference type="ARBA" id="ARBA00049551"/>
    </source>
</evidence>
<keyword evidence="11 18" id="KW-0249">Electron transport</keyword>
<evidence type="ECO:0000256" key="13">
    <source>
        <dbReference type="ARBA" id="ARBA00023027"/>
    </source>
</evidence>
<keyword evidence="7 18" id="KW-0679">Respiratory chain</keyword>
<dbReference type="GO" id="GO:0006120">
    <property type="term" value="P:mitochondrial electron transport, NADH to ubiquinone"/>
    <property type="evidence" value="ECO:0007669"/>
    <property type="project" value="InterPro"/>
</dbReference>
<feature type="transmembrane region" description="Helical" evidence="18">
    <location>
        <begin position="199"/>
        <end position="219"/>
    </location>
</feature>
<evidence type="ECO:0000259" key="20">
    <source>
        <dbReference type="Pfam" id="PF00361"/>
    </source>
</evidence>
<evidence type="ECO:0000256" key="11">
    <source>
        <dbReference type="ARBA" id="ARBA00022982"/>
    </source>
</evidence>
<keyword evidence="8 18" id="KW-0812">Transmembrane</keyword>
<organism evidence="21">
    <name type="scientific">Songmachilis xinxiangensis</name>
    <dbReference type="NCBI Taxonomy" id="1224734"/>
    <lineage>
        <taxon>Eukaryota</taxon>
        <taxon>Metazoa</taxon>
        <taxon>Ecdysozoa</taxon>
        <taxon>Arthropoda</taxon>
        <taxon>Hexapoda</taxon>
        <taxon>Insecta</taxon>
        <taxon>Monocondylia</taxon>
        <taxon>Archaeognatha</taxon>
        <taxon>Machilidae</taxon>
        <taxon>Songmachilis</taxon>
    </lineage>
</organism>
<geneLocation type="mitochondrion" evidence="21"/>
<feature type="transmembrane region" description="Helical" evidence="18">
    <location>
        <begin position="59"/>
        <end position="80"/>
    </location>
</feature>
<protein>
    <recommendedName>
        <fullName evidence="5 18">NADH-ubiquinone oxidoreductase chain 2</fullName>
        <ecNumber evidence="4 18">7.1.1.2</ecNumber>
    </recommendedName>
</protein>
<sequence length="343" mass="39540">MFNPTNILFSFILLSSTLISVSSTSWFGAWMGLEINLLSFIPLLNNGMNQRSSEASLKYFLMQAFGSVTLICGAIMFYYLPNSPIFFSEKLSIYLISSALLLKMGAAPFHFWFPMVMEGISWKNGIILMTWQKLSPLMLLSYNMLESKFLVMFSIIMSAFVGAVGGLNQTFLRKIMSFSSINHMSWIMAAMMWSESTWMFYYMMYVILSSSISLIFLYFNIFHITQIYEIFKTSMIKKLMLSFNFLSLGGLPPFSGFLPKWIVIQDLIFNKMTIIVVIMIFSALLTLFYYSRIIYLMFTMSSSTKMWQFTPHLNHFLVNFSILILSYASIFLIPVLIACIPLM</sequence>
<feature type="transmembrane region" description="Helical" evidence="18">
    <location>
        <begin position="316"/>
        <end position="337"/>
    </location>
</feature>
<name>R4IKI7_9INSE</name>
<dbReference type="RefSeq" id="YP_008080719.1">
    <property type="nucleotide sequence ID" value="NC_021384.1"/>
</dbReference>
<keyword evidence="13 18" id="KW-0520">NAD</keyword>
<comment type="similarity">
    <text evidence="3 18">Belongs to the complex I subunit 2 family.</text>
</comment>
<dbReference type="GeneID" id="15822175"/>
<feature type="transmembrane region" description="Helical" evidence="18">
    <location>
        <begin position="92"/>
        <end position="113"/>
    </location>
</feature>
<reference evidence="21" key="1">
    <citation type="journal article" date="2013" name="Mitochondrial DNA">
        <title>The complete mitochondrial genome of the Bristletail Songmachilis xinxiangensis (Archaeognatha: Machilidae).</title>
        <authorList>
            <person name="He K."/>
            <person name="Zhang J.Y."/>
            <person name="Deng K.Z."/>
            <person name="Chen Z."/>
        </authorList>
    </citation>
    <scope>NUCLEOTIDE SEQUENCE</scope>
    <source>
        <strain evidence="21">XX120-YTS</strain>
    </source>
</reference>
<evidence type="ECO:0000256" key="10">
    <source>
        <dbReference type="ARBA" id="ARBA00022967"/>
    </source>
</evidence>
<dbReference type="Pfam" id="PF00361">
    <property type="entry name" value="Proton_antipo_M"/>
    <property type="match status" value="1"/>
</dbReference>
<evidence type="ECO:0000256" key="8">
    <source>
        <dbReference type="ARBA" id="ARBA00022692"/>
    </source>
</evidence>
<keyword evidence="19" id="KW-0732">Signal</keyword>